<dbReference type="Gene3D" id="3.40.50.720">
    <property type="entry name" value="NAD(P)-binding Rossmann-like Domain"/>
    <property type="match status" value="2"/>
</dbReference>
<dbReference type="EMBL" id="LOHZ01000023">
    <property type="protein sequence ID" value="KYO66913.1"/>
    <property type="molecule type" value="Genomic_DNA"/>
</dbReference>
<evidence type="ECO:0000256" key="1">
    <source>
        <dbReference type="ARBA" id="ARBA00005854"/>
    </source>
</evidence>
<feature type="domain" description="D-isomer specific 2-hydroxyacid dehydrogenase catalytic" evidence="5">
    <location>
        <begin position="71"/>
        <end position="347"/>
    </location>
</feature>
<accession>A0A162MQ10</accession>
<keyword evidence="7" id="KW-0670">Pyruvate</keyword>
<dbReference type="SUPFAM" id="SSF51735">
    <property type="entry name" value="NAD(P)-binding Rossmann-fold domains"/>
    <property type="match status" value="1"/>
</dbReference>
<keyword evidence="8" id="KW-1185">Reference proteome</keyword>
<protein>
    <submittedName>
        <fullName evidence="7">Hydroxypyruvate reductase</fullName>
        <ecNumber evidence="7">1.1.1.81</ecNumber>
    </submittedName>
</protein>
<dbReference type="CDD" id="cd12171">
    <property type="entry name" value="2-Hacid_dh_10"/>
    <property type="match status" value="1"/>
</dbReference>
<dbReference type="PATRIC" id="fig|520767.4.peg.814"/>
<comment type="similarity">
    <text evidence="1 4">Belongs to the D-isomer specific 2-hydroxyacid dehydrogenase family.</text>
</comment>
<dbReference type="InterPro" id="IPR036291">
    <property type="entry name" value="NAD(P)-bd_dom_sf"/>
</dbReference>
<dbReference type="PANTHER" id="PTHR42789:SF1">
    <property type="entry name" value="D-ISOMER SPECIFIC 2-HYDROXYACID DEHYDROGENASE FAMILY PROTEIN (AFU_ORTHOLOGUE AFUA_6G10090)"/>
    <property type="match status" value="1"/>
</dbReference>
<dbReference type="GO" id="GO:0051287">
    <property type="term" value="F:NAD binding"/>
    <property type="evidence" value="ECO:0007669"/>
    <property type="project" value="InterPro"/>
</dbReference>
<sequence length="365" mass="40859">MVAKINTLLLGDAMIPGKDFETALKKYLSSYVDKVYVGNWEENWDNLQKRRLAVEKNGPEIEEVDPLIIEHGKEISMLLGLFVPVSKKAMDFMPNLKIIGVSRAGVENVNVEEATKKGILVFNVEGRNAEAVSDFAIGMILAECRNIARAHYAIKNGMWRKEFPNSDWIPELKGKTVGIIGFGYIGRLVAKKLSGFDVERLVYDPYVNEEDIYAADCIPADKETIFKKSDFITLHARLTQENKNFIGEKELSLMKPTAYIINTARAGLINQEALINALKTKKIAGAALDVFWEEPLPSDSELLKLDNVTLTSHLAGTTKEALTRSPELLAEDILRFFQGNKARFIVNPSVLEIPEFKAWLEGVVK</sequence>
<keyword evidence="3" id="KW-0520">NAD</keyword>
<dbReference type="STRING" id="520767.ATZ99_07300"/>
<dbReference type="FunFam" id="3.40.50.720:FF:000203">
    <property type="entry name" value="D-3-phosphoglycerate dehydrogenase (SerA)"/>
    <property type="match status" value="1"/>
</dbReference>
<dbReference type="Pfam" id="PF02826">
    <property type="entry name" value="2-Hacid_dh_C"/>
    <property type="match status" value="1"/>
</dbReference>
<evidence type="ECO:0000256" key="4">
    <source>
        <dbReference type="RuleBase" id="RU003719"/>
    </source>
</evidence>
<keyword evidence="2 4" id="KW-0560">Oxidoreductase</keyword>
<dbReference type="Proteomes" id="UP000075737">
    <property type="component" value="Unassembled WGS sequence"/>
</dbReference>
<comment type="caution">
    <text evidence="7">The sequence shown here is derived from an EMBL/GenBank/DDBJ whole genome shotgun (WGS) entry which is preliminary data.</text>
</comment>
<proteinExistence type="inferred from homology"/>
<dbReference type="EC" id="1.1.1.81" evidence="7"/>
<evidence type="ECO:0000256" key="3">
    <source>
        <dbReference type="ARBA" id="ARBA00023027"/>
    </source>
</evidence>
<evidence type="ECO:0000313" key="7">
    <source>
        <dbReference type="EMBL" id="KYO66913.1"/>
    </source>
</evidence>
<dbReference type="InterPro" id="IPR006140">
    <property type="entry name" value="D-isomer_DH_NAD-bd"/>
</dbReference>
<name>A0A162MQ10_9FIRM</name>
<dbReference type="Pfam" id="PF00389">
    <property type="entry name" value="2-Hacid_dh"/>
    <property type="match status" value="1"/>
</dbReference>
<dbReference type="OrthoDB" id="9805416at2"/>
<reference evidence="7 8" key="1">
    <citation type="submission" date="2015-12" db="EMBL/GenBank/DDBJ databases">
        <title>Draft genome of Thermovenabulum gondwanense isolated from a red thermophilic microbial mat colonisisng an outflow channel of a bore well.</title>
        <authorList>
            <person name="Patel B.K."/>
        </authorList>
    </citation>
    <scope>NUCLEOTIDE SEQUENCE [LARGE SCALE GENOMIC DNA]</scope>
    <source>
        <strain evidence="7 8">R270</strain>
    </source>
</reference>
<evidence type="ECO:0000259" key="5">
    <source>
        <dbReference type="Pfam" id="PF00389"/>
    </source>
</evidence>
<dbReference type="InterPro" id="IPR006139">
    <property type="entry name" value="D-isomer_2_OHA_DH_cat_dom"/>
</dbReference>
<evidence type="ECO:0000313" key="8">
    <source>
        <dbReference type="Proteomes" id="UP000075737"/>
    </source>
</evidence>
<evidence type="ECO:0000256" key="2">
    <source>
        <dbReference type="ARBA" id="ARBA00023002"/>
    </source>
</evidence>
<dbReference type="GO" id="GO:0016618">
    <property type="term" value="F:hydroxypyruvate reductase [NAD(P)H] activity"/>
    <property type="evidence" value="ECO:0007669"/>
    <property type="project" value="UniProtKB-EC"/>
</dbReference>
<dbReference type="RefSeq" id="WP_068747890.1">
    <property type="nucleotide sequence ID" value="NZ_LOHZ01000023.1"/>
</dbReference>
<gene>
    <name evidence="7" type="ORF">ATZ99_07300</name>
</gene>
<dbReference type="InterPro" id="IPR050857">
    <property type="entry name" value="D-2-hydroxyacid_DH"/>
</dbReference>
<evidence type="ECO:0000259" key="6">
    <source>
        <dbReference type="Pfam" id="PF02826"/>
    </source>
</evidence>
<organism evidence="7 8">
    <name type="scientific">Thermovenabulum gondwanense</name>
    <dbReference type="NCBI Taxonomy" id="520767"/>
    <lineage>
        <taxon>Bacteria</taxon>
        <taxon>Bacillati</taxon>
        <taxon>Bacillota</taxon>
        <taxon>Clostridia</taxon>
        <taxon>Thermosediminibacterales</taxon>
        <taxon>Thermosediminibacteraceae</taxon>
        <taxon>Thermovenabulum</taxon>
    </lineage>
</organism>
<dbReference type="AlphaFoldDB" id="A0A162MQ10"/>
<feature type="domain" description="D-isomer specific 2-hydroxyacid dehydrogenase NAD-binding" evidence="6">
    <location>
        <begin position="137"/>
        <end position="315"/>
    </location>
</feature>
<dbReference type="PANTHER" id="PTHR42789">
    <property type="entry name" value="D-ISOMER SPECIFIC 2-HYDROXYACID DEHYDROGENASE FAMILY PROTEIN (AFU_ORTHOLOGUE AFUA_6G10090)"/>
    <property type="match status" value="1"/>
</dbReference>
<dbReference type="SUPFAM" id="SSF52283">
    <property type="entry name" value="Formate/glycerate dehydrogenase catalytic domain-like"/>
    <property type="match status" value="1"/>
</dbReference>